<dbReference type="AlphaFoldDB" id="F4RWL6"/>
<protein>
    <submittedName>
        <fullName evidence="1">Uncharacterized protein</fullName>
    </submittedName>
</protein>
<reference evidence="2" key="1">
    <citation type="journal article" date="2011" name="Proc. Natl. Acad. Sci. U.S.A.">
        <title>Obligate biotrophy features unraveled by the genomic analysis of rust fungi.</title>
        <authorList>
            <person name="Duplessis S."/>
            <person name="Cuomo C.A."/>
            <person name="Lin Y.-C."/>
            <person name="Aerts A."/>
            <person name="Tisserant E."/>
            <person name="Veneault-Fourrey C."/>
            <person name="Joly D.L."/>
            <person name="Hacquard S."/>
            <person name="Amselem J."/>
            <person name="Cantarel B.L."/>
            <person name="Chiu R."/>
            <person name="Coutinho P.M."/>
            <person name="Feau N."/>
            <person name="Field M."/>
            <person name="Frey P."/>
            <person name="Gelhaye E."/>
            <person name="Goldberg J."/>
            <person name="Grabherr M.G."/>
            <person name="Kodira C.D."/>
            <person name="Kohler A."/>
            <person name="Kuees U."/>
            <person name="Lindquist E.A."/>
            <person name="Lucas S.M."/>
            <person name="Mago R."/>
            <person name="Mauceli E."/>
            <person name="Morin E."/>
            <person name="Murat C."/>
            <person name="Pangilinan J.L."/>
            <person name="Park R."/>
            <person name="Pearson M."/>
            <person name="Quesneville H."/>
            <person name="Rouhier N."/>
            <person name="Sakthikumar S."/>
            <person name="Salamov A.A."/>
            <person name="Schmutz J."/>
            <person name="Selles B."/>
            <person name="Shapiro H."/>
            <person name="Tanguay P."/>
            <person name="Tuskan G.A."/>
            <person name="Henrissat B."/>
            <person name="Van de Peer Y."/>
            <person name="Rouze P."/>
            <person name="Ellis J.G."/>
            <person name="Dodds P.N."/>
            <person name="Schein J.E."/>
            <person name="Zhong S."/>
            <person name="Hamelin R.C."/>
            <person name="Grigoriev I.V."/>
            <person name="Szabo L.J."/>
            <person name="Martin F."/>
        </authorList>
    </citation>
    <scope>NUCLEOTIDE SEQUENCE [LARGE SCALE GENOMIC DNA]</scope>
    <source>
        <strain evidence="2">98AG31 / pathotype 3-4-7</strain>
    </source>
</reference>
<proteinExistence type="predicted"/>
<evidence type="ECO:0000313" key="2">
    <source>
        <dbReference type="Proteomes" id="UP000001072"/>
    </source>
</evidence>
<dbReference type="EMBL" id="GL883126">
    <property type="protein sequence ID" value="EGG03213.1"/>
    <property type="molecule type" value="Genomic_DNA"/>
</dbReference>
<dbReference type="InParanoid" id="F4RWL6"/>
<keyword evidence="2" id="KW-1185">Reference proteome</keyword>
<gene>
    <name evidence="1" type="ORF">MELLADRAFT_109477</name>
</gene>
<accession>F4RWL6</accession>
<organism evidence="2">
    <name type="scientific">Melampsora larici-populina (strain 98AG31 / pathotype 3-4-7)</name>
    <name type="common">Poplar leaf rust fungus</name>
    <dbReference type="NCBI Taxonomy" id="747676"/>
    <lineage>
        <taxon>Eukaryota</taxon>
        <taxon>Fungi</taxon>
        <taxon>Dikarya</taxon>
        <taxon>Basidiomycota</taxon>
        <taxon>Pucciniomycotina</taxon>
        <taxon>Pucciniomycetes</taxon>
        <taxon>Pucciniales</taxon>
        <taxon>Melampsoraceae</taxon>
        <taxon>Melampsora</taxon>
    </lineage>
</organism>
<dbReference type="Proteomes" id="UP000001072">
    <property type="component" value="Unassembled WGS sequence"/>
</dbReference>
<dbReference type="HOGENOM" id="CLU_1695891_0_0_1"/>
<dbReference type="GeneID" id="18923776"/>
<evidence type="ECO:0000313" key="1">
    <source>
        <dbReference type="EMBL" id="EGG03213.1"/>
    </source>
</evidence>
<sequence length="155" mass="17506">MGRDGRRINTPNGYCLWNGQHLTPFTAGVPGRVAMCPKDAVISLWIDTPEGKVKQFGEILSIFKHTRRPSELEVVTGDYLHLKIFTEVPIEKGNPFKRLNLPETQGHLCYYRVRTSVMIDPAQFIAHCGYVKYKPGECDPQCLVETIGLITLNCE</sequence>
<dbReference type="VEuPathDB" id="FungiDB:MELLADRAFT_109477"/>
<dbReference type="RefSeq" id="XP_007413673.1">
    <property type="nucleotide sequence ID" value="XM_007413611.1"/>
</dbReference>
<dbReference type="KEGG" id="mlr:MELLADRAFT_109477"/>
<name>F4RWL6_MELLP</name>